<dbReference type="EMBL" id="QEAP01000085">
    <property type="protein sequence ID" value="TPX75329.1"/>
    <property type="molecule type" value="Genomic_DNA"/>
</dbReference>
<organism evidence="4 5">
    <name type="scientific">Chytriomyces confervae</name>
    <dbReference type="NCBI Taxonomy" id="246404"/>
    <lineage>
        <taxon>Eukaryota</taxon>
        <taxon>Fungi</taxon>
        <taxon>Fungi incertae sedis</taxon>
        <taxon>Chytridiomycota</taxon>
        <taxon>Chytridiomycota incertae sedis</taxon>
        <taxon>Chytridiomycetes</taxon>
        <taxon>Chytridiales</taxon>
        <taxon>Chytriomycetaceae</taxon>
        <taxon>Chytriomyces</taxon>
    </lineage>
</organism>
<dbReference type="AlphaFoldDB" id="A0A507FG63"/>
<gene>
    <name evidence="4" type="ORF">CcCBS67573_g03402</name>
</gene>
<reference evidence="4 5" key="1">
    <citation type="journal article" date="2019" name="Sci. Rep.">
        <title>Comparative genomics of chytrid fungi reveal insights into the obligate biotrophic and pathogenic lifestyle of Synchytrium endobioticum.</title>
        <authorList>
            <person name="van de Vossenberg B.T.L.H."/>
            <person name="Warris S."/>
            <person name="Nguyen H.D.T."/>
            <person name="van Gent-Pelzer M.P.E."/>
            <person name="Joly D.L."/>
            <person name="van de Geest H.C."/>
            <person name="Bonants P.J.M."/>
            <person name="Smith D.S."/>
            <person name="Levesque C.A."/>
            <person name="van der Lee T.A.J."/>
        </authorList>
    </citation>
    <scope>NUCLEOTIDE SEQUENCE [LARGE SCALE GENOMIC DNA]</scope>
    <source>
        <strain evidence="4 5">CBS 675.73</strain>
    </source>
</reference>
<comment type="caution">
    <text evidence="4">The sequence shown here is derived from an EMBL/GenBank/DDBJ whole genome shotgun (WGS) entry which is preliminary data.</text>
</comment>
<dbReference type="FunFam" id="3.80.10.10:FF:000041">
    <property type="entry name" value="LRR receptor-like serine/threonine-protein kinase ERECTA"/>
    <property type="match status" value="2"/>
</dbReference>
<protein>
    <recommendedName>
        <fullName evidence="6">F-box domain-containing protein</fullName>
    </recommendedName>
</protein>
<dbReference type="SMART" id="SM00369">
    <property type="entry name" value="LRR_TYP"/>
    <property type="match status" value="5"/>
</dbReference>
<dbReference type="InterPro" id="IPR001611">
    <property type="entry name" value="Leu-rich_rpt"/>
</dbReference>
<keyword evidence="5" id="KW-1185">Reference proteome</keyword>
<dbReference type="PANTHER" id="PTHR48004">
    <property type="entry name" value="OS01G0149700 PROTEIN"/>
    <property type="match status" value="1"/>
</dbReference>
<evidence type="ECO:0000256" key="1">
    <source>
        <dbReference type="ARBA" id="ARBA00022614"/>
    </source>
</evidence>
<evidence type="ECO:0000313" key="4">
    <source>
        <dbReference type="EMBL" id="TPX75329.1"/>
    </source>
</evidence>
<dbReference type="STRING" id="246404.A0A507FG63"/>
<evidence type="ECO:0000313" key="5">
    <source>
        <dbReference type="Proteomes" id="UP000320333"/>
    </source>
</evidence>
<evidence type="ECO:0000256" key="2">
    <source>
        <dbReference type="ARBA" id="ARBA00022737"/>
    </source>
</evidence>
<dbReference type="InterPro" id="IPR003591">
    <property type="entry name" value="Leu-rich_rpt_typical-subtyp"/>
</dbReference>
<dbReference type="Gene3D" id="3.80.10.10">
    <property type="entry name" value="Ribonuclease Inhibitor"/>
    <property type="match status" value="2"/>
</dbReference>
<dbReference type="PRINTS" id="PR00019">
    <property type="entry name" value="LEURICHRPT"/>
</dbReference>
<evidence type="ECO:0000256" key="3">
    <source>
        <dbReference type="SAM" id="MobiDB-lite"/>
    </source>
</evidence>
<accession>A0A507FG63</accession>
<dbReference type="Pfam" id="PF13855">
    <property type="entry name" value="LRR_8"/>
    <property type="match status" value="1"/>
</dbReference>
<dbReference type="Proteomes" id="UP000320333">
    <property type="component" value="Unassembled WGS sequence"/>
</dbReference>
<dbReference type="OrthoDB" id="1394818at2759"/>
<keyword evidence="1" id="KW-0433">Leucine-rich repeat</keyword>
<feature type="region of interest" description="Disordered" evidence="3">
    <location>
        <begin position="1"/>
        <end position="34"/>
    </location>
</feature>
<dbReference type="InterPro" id="IPR032675">
    <property type="entry name" value="LRR_dom_sf"/>
</dbReference>
<dbReference type="SUPFAM" id="SSF52058">
    <property type="entry name" value="L domain-like"/>
    <property type="match status" value="1"/>
</dbReference>
<dbReference type="InterPro" id="IPR052941">
    <property type="entry name" value="StomDev_PlantInt_Reg"/>
</dbReference>
<name>A0A507FG63_9FUNG</name>
<feature type="compositionally biased region" description="Polar residues" evidence="3">
    <location>
        <begin position="24"/>
        <end position="34"/>
    </location>
</feature>
<keyword evidence="2" id="KW-0677">Repeat</keyword>
<evidence type="ECO:0008006" key="6">
    <source>
        <dbReference type="Google" id="ProtNLM"/>
    </source>
</evidence>
<feature type="compositionally biased region" description="Acidic residues" evidence="3">
    <location>
        <begin position="435"/>
        <end position="455"/>
    </location>
</feature>
<sequence>MLSLLNGQDVDPITRPGSKRARTDASSSSEAQSAGVNAEIKAEVAAIKDTESAIMSNQHHLSKQVTSIKDAQQHASNQVQRLVNHKTKFYTRLQDLPLEIVDLIFSWIPVWAVFKYRRLSRSINERLLTAQFAVLNMRRHHKVSFVKIWLHLPQEYQAEAARDLGGWLKNFVSMNMGPSKTRLPKSIGCLTAVETIDLLRCKLIGTIPDEIGALKNLAILELRQNALTGALPRSFALLTGLKMLDLSENQLSGDFPPLPNTNLERIVLSRNRFTGPIPTVFGDPCKLRRLRADGNRFTAIPASIGQLTNLKELCISRNSFSSEIPSELWNLQTLKTLEMSGCSMFGTLAGIGSLINLEILDLSNNQFSGDAPSQEIYQLQRLLALHLIRNQLTGCEGGLLDMSRMPFQVSMCMDREFPRHQVHGYLRCKFHTDQDNGDTSDSETDPDSEPGSELE</sequence>
<dbReference type="Pfam" id="PF00560">
    <property type="entry name" value="LRR_1"/>
    <property type="match status" value="3"/>
</dbReference>
<proteinExistence type="predicted"/>
<dbReference type="PANTHER" id="PTHR48004:SF59">
    <property type="entry name" value="LEUCINE-RICH REPEAT-CONTAINING N-TERMINAL PLANT-TYPE DOMAIN-CONTAINING PROTEIN"/>
    <property type="match status" value="1"/>
</dbReference>
<feature type="region of interest" description="Disordered" evidence="3">
    <location>
        <begin position="433"/>
        <end position="455"/>
    </location>
</feature>